<dbReference type="OrthoDB" id="5427664at2759"/>
<protein>
    <submittedName>
        <fullName evidence="3">Uncharacterized protein</fullName>
    </submittedName>
</protein>
<feature type="transmembrane region" description="Helical" evidence="2">
    <location>
        <begin position="359"/>
        <end position="379"/>
    </location>
</feature>
<name>A0A175W3I7_9PEZI</name>
<feature type="transmembrane region" description="Helical" evidence="2">
    <location>
        <begin position="303"/>
        <end position="324"/>
    </location>
</feature>
<evidence type="ECO:0000313" key="3">
    <source>
        <dbReference type="EMBL" id="KXX78122.1"/>
    </source>
</evidence>
<feature type="transmembrane region" description="Helical" evidence="2">
    <location>
        <begin position="47"/>
        <end position="76"/>
    </location>
</feature>
<dbReference type="PANTHER" id="PTHR37577:SF1">
    <property type="entry name" value="INTEGRAL MEMBRANE PROTEIN"/>
    <property type="match status" value="1"/>
</dbReference>
<feature type="region of interest" description="Disordered" evidence="1">
    <location>
        <begin position="420"/>
        <end position="449"/>
    </location>
</feature>
<dbReference type="AlphaFoldDB" id="A0A175W3I7"/>
<feature type="transmembrane region" description="Helical" evidence="2">
    <location>
        <begin position="168"/>
        <end position="188"/>
    </location>
</feature>
<sequence>MGAYVSREGCLAHYGVDIQCDTLPTNGSRVEQVGPYRRGQWPTNPDIAGIGVLGAFLAVTVASLVLSVFSLVWWWAKNVLHVKKRLREEEKAARPGAISVTAVIEILVITCSDQQIFTGGAYAITLRYVTGCQISAYHYNIVANMLLITCATHLMAITVTRNYWEHAVLGIIRVIVTSLIFLVTGMLLSNQSAAGAGFPTEIPPADHDYSDMLLNAACFQSGEGGFTSSMQQSLSTGGDFFDSRIPGWSQFLVMLFFYIAAVLMRCGRVVRAGKDKEGGGRRARFVAWTKEKYGLLYTPSAQWVLHLVYGIYLLVGVTISGWAVGTSSYYVFALRDWVDRSGWIDRSGNLNPENDPWSFGQLVPLLLMSLTLYTFIQVISEQVDARRARIRAWKRDQEAQEPAAAAATMAVAAADPYNKEATVEDPEKSAHHVPVKPVAGAVVRRSTSS</sequence>
<gene>
    <name evidence="3" type="ORF">MMYC01_205088</name>
</gene>
<keyword evidence="2" id="KW-1133">Transmembrane helix</keyword>
<proteinExistence type="predicted"/>
<keyword evidence="2" id="KW-0812">Transmembrane</keyword>
<dbReference type="STRING" id="100816.A0A175W3I7"/>
<feature type="transmembrane region" description="Helical" evidence="2">
    <location>
        <begin position="137"/>
        <end position="156"/>
    </location>
</feature>
<dbReference type="PANTHER" id="PTHR37577">
    <property type="entry name" value="INTEGRAL MEMBRANE PROTEIN"/>
    <property type="match status" value="1"/>
</dbReference>
<feature type="transmembrane region" description="Helical" evidence="2">
    <location>
        <begin position="97"/>
        <end position="117"/>
    </location>
</feature>
<dbReference type="VEuPathDB" id="FungiDB:MMYC01_205088"/>
<feature type="transmembrane region" description="Helical" evidence="2">
    <location>
        <begin position="248"/>
        <end position="266"/>
    </location>
</feature>
<evidence type="ECO:0000256" key="1">
    <source>
        <dbReference type="SAM" id="MobiDB-lite"/>
    </source>
</evidence>
<feature type="compositionally biased region" description="Basic and acidic residues" evidence="1">
    <location>
        <begin position="420"/>
        <end position="430"/>
    </location>
</feature>
<dbReference type="InterPro" id="IPR053018">
    <property type="entry name" value="Elsinochrome_Biosynth-Asso"/>
</dbReference>
<reference evidence="3 4" key="1">
    <citation type="journal article" date="2016" name="Genome Announc.">
        <title>Genome Sequence of Madurella mycetomatis mm55, Isolated from a Human Mycetoma Case in Sudan.</title>
        <authorList>
            <person name="Smit S."/>
            <person name="Derks M.F."/>
            <person name="Bervoets S."/>
            <person name="Fahal A."/>
            <person name="van Leeuwen W."/>
            <person name="van Belkum A."/>
            <person name="van de Sande W.W."/>
        </authorList>
    </citation>
    <scope>NUCLEOTIDE SEQUENCE [LARGE SCALE GENOMIC DNA]</scope>
    <source>
        <strain evidence="4">mm55</strain>
    </source>
</reference>
<dbReference type="Proteomes" id="UP000078237">
    <property type="component" value="Unassembled WGS sequence"/>
</dbReference>
<evidence type="ECO:0000313" key="4">
    <source>
        <dbReference type="Proteomes" id="UP000078237"/>
    </source>
</evidence>
<evidence type="ECO:0000256" key="2">
    <source>
        <dbReference type="SAM" id="Phobius"/>
    </source>
</evidence>
<comment type="caution">
    <text evidence="3">The sequence shown here is derived from an EMBL/GenBank/DDBJ whole genome shotgun (WGS) entry which is preliminary data.</text>
</comment>
<dbReference type="EMBL" id="LCTW02000132">
    <property type="protein sequence ID" value="KXX78122.1"/>
    <property type="molecule type" value="Genomic_DNA"/>
</dbReference>
<keyword evidence="4" id="KW-1185">Reference proteome</keyword>
<organism evidence="3 4">
    <name type="scientific">Madurella mycetomatis</name>
    <dbReference type="NCBI Taxonomy" id="100816"/>
    <lineage>
        <taxon>Eukaryota</taxon>
        <taxon>Fungi</taxon>
        <taxon>Dikarya</taxon>
        <taxon>Ascomycota</taxon>
        <taxon>Pezizomycotina</taxon>
        <taxon>Sordariomycetes</taxon>
        <taxon>Sordariomycetidae</taxon>
        <taxon>Sordariales</taxon>
        <taxon>Sordariales incertae sedis</taxon>
        <taxon>Madurella</taxon>
    </lineage>
</organism>
<accession>A0A175W3I7</accession>
<keyword evidence="2" id="KW-0472">Membrane</keyword>